<sequence>MVMDNKGGGAATGETKAKRMHTFALANTSQVSVISVHASNGIICIFNIYINHF</sequence>
<evidence type="ECO:0000313" key="1">
    <source>
        <dbReference type="EMBL" id="SCZ66980.1"/>
    </source>
</evidence>
<proteinExistence type="predicted"/>
<dbReference type="Proteomes" id="UP000183223">
    <property type="component" value="Unassembled WGS sequence"/>
</dbReference>
<accession>A0A1G5QZI5</accession>
<protein>
    <submittedName>
        <fullName evidence="1">Uncharacterized protein</fullName>
    </submittedName>
</protein>
<name>A0A1G5QZI5_PHOLU</name>
<keyword evidence="2" id="KW-1185">Reference proteome</keyword>
<dbReference type="EMBL" id="FMWJ01000011">
    <property type="protein sequence ID" value="SCZ66980.1"/>
    <property type="molecule type" value="Genomic_DNA"/>
</dbReference>
<dbReference type="AlphaFoldDB" id="A0A1G5QZI5"/>
<reference evidence="2" key="1">
    <citation type="submission" date="2016-10" db="EMBL/GenBank/DDBJ databases">
        <authorList>
            <person name="Varghese N."/>
            <person name="Submissions S."/>
        </authorList>
    </citation>
    <scope>NUCLEOTIDE SEQUENCE [LARGE SCALE GENOMIC DNA]</scope>
    <source>
        <strain evidence="2">ATCC 29999</strain>
    </source>
</reference>
<gene>
    <name evidence="1" type="ORF">SAMN02982990_02661</name>
</gene>
<organism evidence="1 2">
    <name type="scientific">Photorhabdus luminescens</name>
    <name type="common">Xenorhabdus luminescens</name>
    <dbReference type="NCBI Taxonomy" id="29488"/>
    <lineage>
        <taxon>Bacteria</taxon>
        <taxon>Pseudomonadati</taxon>
        <taxon>Pseudomonadota</taxon>
        <taxon>Gammaproteobacteria</taxon>
        <taxon>Enterobacterales</taxon>
        <taxon>Morganellaceae</taxon>
        <taxon>Photorhabdus</taxon>
    </lineage>
</organism>
<evidence type="ECO:0000313" key="2">
    <source>
        <dbReference type="Proteomes" id="UP000183223"/>
    </source>
</evidence>